<gene>
    <name evidence="10" type="ORF">FOM92_15065</name>
</gene>
<keyword evidence="11" id="KW-1185">Reference proteome</keyword>
<dbReference type="InterPro" id="IPR036314">
    <property type="entry name" value="SOD_C_sf"/>
</dbReference>
<proteinExistence type="inferred from homology"/>
<sequence>MFTLKPLPYAQDALEPHISAETMSYHYGKHHKAYVDKLNDLLKDDPLRDLPLEEVIHRTHDVDGKETVYNNAAQIWNHDFFWRSMSPDGGGEASGEIKKLIADHIGSPEDFQTAFAEAATKHFGSGWAWLVYVDNAVRIVTTHDAEVPFEKGETPLLCCDVWEHAYYLDYQNRRPDFVKAFLEHLVNWDFANANLETVKEAVS</sequence>
<evidence type="ECO:0000259" key="8">
    <source>
        <dbReference type="Pfam" id="PF00081"/>
    </source>
</evidence>
<dbReference type="InterPro" id="IPR036324">
    <property type="entry name" value="Mn/Fe_SOD_N_sf"/>
</dbReference>
<dbReference type="RefSeq" id="WP_143777627.1">
    <property type="nucleotide sequence ID" value="NZ_VKKU01000002.1"/>
</dbReference>
<evidence type="ECO:0000313" key="11">
    <source>
        <dbReference type="Proteomes" id="UP000320160"/>
    </source>
</evidence>
<accession>A0A553WCK4</accession>
<evidence type="ECO:0000259" key="9">
    <source>
        <dbReference type="Pfam" id="PF02777"/>
    </source>
</evidence>
<comment type="function">
    <text evidence="7">Destroys radicals which are normally produced within the cells and which are toxic to biological systems.</text>
</comment>
<feature type="binding site" evidence="6">
    <location>
        <position position="160"/>
    </location>
    <ligand>
        <name>Mn(2+)</name>
        <dbReference type="ChEBI" id="CHEBI:29035"/>
    </ligand>
</feature>
<reference evidence="10 11" key="1">
    <citation type="submission" date="2019-07" db="EMBL/GenBank/DDBJ databases">
        <authorList>
            <person name="Park M."/>
        </authorList>
    </citation>
    <scope>NUCLEOTIDE SEQUENCE [LARGE SCALE GENOMIC DNA]</scope>
    <source>
        <strain evidence="10 11">KCTC32445</strain>
    </source>
</reference>
<dbReference type="GO" id="GO:0004784">
    <property type="term" value="F:superoxide dismutase activity"/>
    <property type="evidence" value="ECO:0007669"/>
    <property type="project" value="UniProtKB-EC"/>
</dbReference>
<dbReference type="PANTHER" id="PTHR42769">
    <property type="entry name" value="SUPEROXIDE DISMUTASE"/>
    <property type="match status" value="1"/>
</dbReference>
<dbReference type="OrthoDB" id="9803125at2"/>
<dbReference type="InterPro" id="IPR019832">
    <property type="entry name" value="Mn/Fe_SOD_C"/>
</dbReference>
<dbReference type="FunFam" id="1.10.287.990:FF:000002">
    <property type="entry name" value="Superoxide dismutase"/>
    <property type="match status" value="1"/>
</dbReference>
<dbReference type="GO" id="GO:0046872">
    <property type="term" value="F:metal ion binding"/>
    <property type="evidence" value="ECO:0007669"/>
    <property type="project" value="UniProtKB-KW"/>
</dbReference>
<protein>
    <recommendedName>
        <fullName evidence="2 7">Superoxide dismutase</fullName>
        <ecNumber evidence="2 7">1.15.1.1</ecNumber>
    </recommendedName>
</protein>
<dbReference type="SUPFAM" id="SSF46609">
    <property type="entry name" value="Fe,Mn superoxide dismutase (SOD), N-terminal domain"/>
    <property type="match status" value="1"/>
</dbReference>
<keyword evidence="4 7" id="KW-0560">Oxidoreductase</keyword>
<comment type="similarity">
    <text evidence="1 7">Belongs to the iron/manganese superoxide dismutase family.</text>
</comment>
<dbReference type="PIRSF" id="PIRSF000349">
    <property type="entry name" value="SODismutase"/>
    <property type="match status" value="1"/>
</dbReference>
<organism evidence="10 11">
    <name type="scientific">Sphingorhabdus contaminans</name>
    <dbReference type="NCBI Taxonomy" id="1343899"/>
    <lineage>
        <taxon>Bacteria</taxon>
        <taxon>Pseudomonadati</taxon>
        <taxon>Pseudomonadota</taxon>
        <taxon>Alphaproteobacteria</taxon>
        <taxon>Sphingomonadales</taxon>
        <taxon>Sphingomonadaceae</taxon>
        <taxon>Sphingorhabdus</taxon>
    </lineage>
</organism>
<evidence type="ECO:0000256" key="4">
    <source>
        <dbReference type="ARBA" id="ARBA00023002"/>
    </source>
</evidence>
<dbReference type="PROSITE" id="PS00088">
    <property type="entry name" value="SOD_MN"/>
    <property type="match status" value="1"/>
</dbReference>
<evidence type="ECO:0000313" key="10">
    <source>
        <dbReference type="EMBL" id="TSB02409.1"/>
    </source>
</evidence>
<evidence type="ECO:0000256" key="5">
    <source>
        <dbReference type="ARBA" id="ARBA00023004"/>
    </source>
</evidence>
<dbReference type="EC" id="1.15.1.1" evidence="2 7"/>
<evidence type="ECO:0000256" key="6">
    <source>
        <dbReference type="PIRSR" id="PIRSR000349-1"/>
    </source>
</evidence>
<evidence type="ECO:0000256" key="3">
    <source>
        <dbReference type="ARBA" id="ARBA00022723"/>
    </source>
</evidence>
<keyword evidence="5" id="KW-0408">Iron</keyword>
<name>A0A553WCK4_9SPHN</name>
<feature type="domain" description="Manganese/iron superoxide dismutase C-terminal" evidence="9">
    <location>
        <begin position="94"/>
        <end position="193"/>
    </location>
</feature>
<feature type="domain" description="Manganese/iron superoxide dismutase N-terminal" evidence="8">
    <location>
        <begin position="2"/>
        <end position="86"/>
    </location>
</feature>
<feature type="binding site" evidence="6">
    <location>
        <position position="26"/>
    </location>
    <ligand>
        <name>Mn(2+)</name>
        <dbReference type="ChEBI" id="CHEBI:29035"/>
    </ligand>
</feature>
<dbReference type="Pfam" id="PF02777">
    <property type="entry name" value="Sod_Fe_C"/>
    <property type="match status" value="1"/>
</dbReference>
<dbReference type="Gene3D" id="3.55.40.20">
    <property type="entry name" value="Iron/manganese superoxide dismutase, C-terminal domain"/>
    <property type="match status" value="1"/>
</dbReference>
<keyword evidence="3 6" id="KW-0479">Metal-binding</keyword>
<dbReference type="InterPro" id="IPR001189">
    <property type="entry name" value="Mn/Fe_SOD"/>
</dbReference>
<dbReference type="EMBL" id="VKKU01000002">
    <property type="protein sequence ID" value="TSB02409.1"/>
    <property type="molecule type" value="Genomic_DNA"/>
</dbReference>
<dbReference type="SUPFAM" id="SSF54719">
    <property type="entry name" value="Fe,Mn superoxide dismutase (SOD), C-terminal domain"/>
    <property type="match status" value="1"/>
</dbReference>
<comment type="caution">
    <text evidence="10">The sequence shown here is derived from an EMBL/GenBank/DDBJ whole genome shotgun (WGS) entry which is preliminary data.</text>
</comment>
<dbReference type="PANTHER" id="PTHR42769:SF3">
    <property type="entry name" value="SUPEROXIDE DISMUTASE [FE] 2, CHLOROPLASTIC"/>
    <property type="match status" value="1"/>
</dbReference>
<evidence type="ECO:0000256" key="1">
    <source>
        <dbReference type="ARBA" id="ARBA00008714"/>
    </source>
</evidence>
<dbReference type="Pfam" id="PF00081">
    <property type="entry name" value="Sod_Fe_N"/>
    <property type="match status" value="1"/>
</dbReference>
<evidence type="ECO:0000256" key="2">
    <source>
        <dbReference type="ARBA" id="ARBA00012682"/>
    </source>
</evidence>
<dbReference type="AlphaFoldDB" id="A0A553WCK4"/>
<comment type="catalytic activity">
    <reaction evidence="7">
        <text>2 superoxide + 2 H(+) = H2O2 + O2</text>
        <dbReference type="Rhea" id="RHEA:20696"/>
        <dbReference type="ChEBI" id="CHEBI:15378"/>
        <dbReference type="ChEBI" id="CHEBI:15379"/>
        <dbReference type="ChEBI" id="CHEBI:16240"/>
        <dbReference type="ChEBI" id="CHEBI:18421"/>
        <dbReference type="EC" id="1.15.1.1"/>
    </reaction>
</comment>
<dbReference type="Proteomes" id="UP000320160">
    <property type="component" value="Unassembled WGS sequence"/>
</dbReference>
<dbReference type="PRINTS" id="PR01703">
    <property type="entry name" value="MNSODISMTASE"/>
</dbReference>
<dbReference type="Gene3D" id="1.10.287.990">
    <property type="entry name" value="Fe,Mn superoxide dismutase (SOD) domain"/>
    <property type="match status" value="1"/>
</dbReference>
<evidence type="ECO:0000256" key="7">
    <source>
        <dbReference type="RuleBase" id="RU000414"/>
    </source>
</evidence>
<feature type="binding site" evidence="6">
    <location>
        <position position="164"/>
    </location>
    <ligand>
        <name>Mn(2+)</name>
        <dbReference type="ChEBI" id="CHEBI:29035"/>
    </ligand>
</feature>
<dbReference type="InterPro" id="IPR019833">
    <property type="entry name" value="Mn/Fe_SOD_BS"/>
</dbReference>
<feature type="binding site" evidence="6">
    <location>
        <position position="78"/>
    </location>
    <ligand>
        <name>Mn(2+)</name>
        <dbReference type="ChEBI" id="CHEBI:29035"/>
    </ligand>
</feature>
<dbReference type="InterPro" id="IPR019831">
    <property type="entry name" value="Mn/Fe_SOD_N"/>
</dbReference>